<dbReference type="RefSeq" id="XP_033450727.1">
    <property type="nucleotide sequence ID" value="XM_033591902.1"/>
</dbReference>
<organism evidence="2 3">
    <name type="scientific">Didymella exigua CBS 183.55</name>
    <dbReference type="NCBI Taxonomy" id="1150837"/>
    <lineage>
        <taxon>Eukaryota</taxon>
        <taxon>Fungi</taxon>
        <taxon>Dikarya</taxon>
        <taxon>Ascomycota</taxon>
        <taxon>Pezizomycotina</taxon>
        <taxon>Dothideomycetes</taxon>
        <taxon>Pleosporomycetidae</taxon>
        <taxon>Pleosporales</taxon>
        <taxon>Pleosporineae</taxon>
        <taxon>Didymellaceae</taxon>
        <taxon>Didymella</taxon>
    </lineage>
</organism>
<evidence type="ECO:0000313" key="3">
    <source>
        <dbReference type="Proteomes" id="UP000800082"/>
    </source>
</evidence>
<keyword evidence="3" id="KW-1185">Reference proteome</keyword>
<gene>
    <name evidence="2" type="ORF">M421DRAFT_418792</name>
</gene>
<reference evidence="2" key="1">
    <citation type="journal article" date="2020" name="Stud. Mycol.">
        <title>101 Dothideomycetes genomes: a test case for predicting lifestyles and emergence of pathogens.</title>
        <authorList>
            <person name="Haridas S."/>
            <person name="Albert R."/>
            <person name="Binder M."/>
            <person name="Bloem J."/>
            <person name="Labutti K."/>
            <person name="Salamov A."/>
            <person name="Andreopoulos B."/>
            <person name="Baker S."/>
            <person name="Barry K."/>
            <person name="Bills G."/>
            <person name="Bluhm B."/>
            <person name="Cannon C."/>
            <person name="Castanera R."/>
            <person name="Culley D."/>
            <person name="Daum C."/>
            <person name="Ezra D."/>
            <person name="Gonzalez J."/>
            <person name="Henrissat B."/>
            <person name="Kuo A."/>
            <person name="Liang C."/>
            <person name="Lipzen A."/>
            <person name="Lutzoni F."/>
            <person name="Magnuson J."/>
            <person name="Mondo S."/>
            <person name="Nolan M."/>
            <person name="Ohm R."/>
            <person name="Pangilinan J."/>
            <person name="Park H.-J."/>
            <person name="Ramirez L."/>
            <person name="Alfaro M."/>
            <person name="Sun H."/>
            <person name="Tritt A."/>
            <person name="Yoshinaga Y."/>
            <person name="Zwiers L.-H."/>
            <person name="Turgeon B."/>
            <person name="Goodwin S."/>
            <person name="Spatafora J."/>
            <person name="Crous P."/>
            <person name="Grigoriev I."/>
        </authorList>
    </citation>
    <scope>NUCLEOTIDE SEQUENCE</scope>
    <source>
        <strain evidence="2">CBS 183.55</strain>
    </source>
</reference>
<evidence type="ECO:0000313" key="2">
    <source>
        <dbReference type="EMBL" id="KAF1930479.1"/>
    </source>
</evidence>
<feature type="region of interest" description="Disordered" evidence="1">
    <location>
        <begin position="372"/>
        <end position="402"/>
    </location>
</feature>
<accession>A0A6A5RSB0</accession>
<feature type="compositionally biased region" description="Low complexity" evidence="1">
    <location>
        <begin position="391"/>
        <end position="402"/>
    </location>
</feature>
<dbReference type="AlphaFoldDB" id="A0A6A5RSB0"/>
<evidence type="ECO:0000256" key="1">
    <source>
        <dbReference type="SAM" id="MobiDB-lite"/>
    </source>
</evidence>
<proteinExistence type="predicted"/>
<dbReference type="GeneID" id="54349570"/>
<sequence>MERICRKLVNTAEALYAHRMGATDIYCRETINKARTAQPMTFKNRIGRLALLMRKTKARCSDFLLGNTLEDTIALVNIKLSDQESNAANNRLRSLKAERANDFCGIAKDAKWPKDEDGEPALFPFLHGPVYGPAESVSPGDMKNGHDELAGGGEMQHAADFHQPYMVDPGAPQYPGSLQDCTLAPPVAHQRGFGLSGDLEPLHVNFGINFPTTDSRARGFSGFKGLHGQTPEAEMHPGNMHVFPDELHASVPVVPFHMGPAFNGPIEAPSAYSAHVVDMAMIKGVRIPIPPVAMSHVVYQNLGLGASLLNGNQGAMFENHHGYPLYGPFSQDRQAFVAATAGDEILEVDRSAGYYKFSRPIRRTAQEIGFLENDGGEGEGVVEPTNRRTRGGNAAAGSGAAS</sequence>
<dbReference type="EMBL" id="ML978963">
    <property type="protein sequence ID" value="KAF1930479.1"/>
    <property type="molecule type" value="Genomic_DNA"/>
</dbReference>
<dbReference type="OrthoDB" id="3799451at2759"/>
<dbReference type="Proteomes" id="UP000800082">
    <property type="component" value="Unassembled WGS sequence"/>
</dbReference>
<protein>
    <submittedName>
        <fullName evidence="2">Uncharacterized protein</fullName>
    </submittedName>
</protein>
<name>A0A6A5RSB0_9PLEO</name>